<dbReference type="InterPro" id="IPR027417">
    <property type="entry name" value="P-loop_NTPase"/>
</dbReference>
<dbReference type="PANTHER" id="PTHR47396:SF1">
    <property type="entry name" value="ATP-DEPENDENT HELICASE IRC3-RELATED"/>
    <property type="match status" value="1"/>
</dbReference>
<dbReference type="PROSITE" id="PS51192">
    <property type="entry name" value="HELICASE_ATP_BIND_1"/>
    <property type="match status" value="1"/>
</dbReference>
<keyword evidence="4" id="KW-1185">Reference proteome</keyword>
<dbReference type="InterPro" id="IPR021835">
    <property type="entry name" value="DUF3427"/>
</dbReference>
<evidence type="ECO:0008006" key="5">
    <source>
        <dbReference type="Google" id="ProtNLM"/>
    </source>
</evidence>
<dbReference type="CDD" id="cd18032">
    <property type="entry name" value="DEXHc_RE_I_III_res"/>
    <property type="match status" value="1"/>
</dbReference>
<evidence type="ECO:0000313" key="3">
    <source>
        <dbReference type="EMBL" id="MEO1780785.1"/>
    </source>
</evidence>
<dbReference type="InterPro" id="IPR058403">
    <property type="entry name" value="DUF8090"/>
</dbReference>
<evidence type="ECO:0000259" key="2">
    <source>
        <dbReference type="PROSITE" id="PS51194"/>
    </source>
</evidence>
<reference evidence="3 4" key="2">
    <citation type="submission" date="2024-02" db="EMBL/GenBank/DDBJ databases">
        <title>The Genome Sequence of Enterococcus diestrammenae JM9A.</title>
        <authorList>
            <person name="Earl A."/>
            <person name="Manson A."/>
            <person name="Gilmore M."/>
            <person name="Sanders J."/>
            <person name="Shea T."/>
            <person name="Howe W."/>
            <person name="Livny J."/>
            <person name="Cuomo C."/>
            <person name="Neafsey D."/>
            <person name="Birren B."/>
        </authorList>
    </citation>
    <scope>NUCLEOTIDE SEQUENCE [LARGE SCALE GENOMIC DNA]</scope>
    <source>
        <strain evidence="3 4">JM9A</strain>
    </source>
</reference>
<dbReference type="Pfam" id="PF13091">
    <property type="entry name" value="PLDc_2"/>
    <property type="match status" value="1"/>
</dbReference>
<dbReference type="Pfam" id="PF04851">
    <property type="entry name" value="ResIII"/>
    <property type="match status" value="1"/>
</dbReference>
<feature type="domain" description="Helicase ATP-binding" evidence="1">
    <location>
        <begin position="234"/>
        <end position="386"/>
    </location>
</feature>
<dbReference type="PANTHER" id="PTHR47396">
    <property type="entry name" value="TYPE I RESTRICTION ENZYME ECOKI R PROTEIN"/>
    <property type="match status" value="1"/>
</dbReference>
<dbReference type="SMART" id="SM00487">
    <property type="entry name" value="DEXDc"/>
    <property type="match status" value="1"/>
</dbReference>
<dbReference type="InterPro" id="IPR006935">
    <property type="entry name" value="Helicase/UvrB_N"/>
</dbReference>
<feature type="domain" description="Helicase C-terminal" evidence="2">
    <location>
        <begin position="435"/>
        <end position="583"/>
    </location>
</feature>
<evidence type="ECO:0000313" key="4">
    <source>
        <dbReference type="Proteomes" id="UP001429357"/>
    </source>
</evidence>
<organism evidence="3 4">
    <name type="scientific">Enterococcus diestrammenae</name>
    <dbReference type="NCBI Taxonomy" id="1155073"/>
    <lineage>
        <taxon>Bacteria</taxon>
        <taxon>Bacillati</taxon>
        <taxon>Bacillota</taxon>
        <taxon>Bacilli</taxon>
        <taxon>Lactobacillales</taxon>
        <taxon>Enterococcaceae</taxon>
        <taxon>Enterococcus</taxon>
    </lineage>
</organism>
<dbReference type="InterPro" id="IPR014001">
    <property type="entry name" value="Helicase_ATP-bd"/>
</dbReference>
<dbReference type="Pfam" id="PF00271">
    <property type="entry name" value="Helicase_C"/>
    <property type="match status" value="1"/>
</dbReference>
<name>A0ABV0EYA5_9ENTE</name>
<dbReference type="InterPro" id="IPR050742">
    <property type="entry name" value="Helicase_Restrict-Modif_Enz"/>
</dbReference>
<gene>
    <name evidence="3" type="ORF">BAU18_000336</name>
</gene>
<dbReference type="InterPro" id="IPR001650">
    <property type="entry name" value="Helicase_C-like"/>
</dbReference>
<dbReference type="SMART" id="SM00490">
    <property type="entry name" value="HELICc"/>
    <property type="match status" value="1"/>
</dbReference>
<dbReference type="PROSITE" id="PS51194">
    <property type="entry name" value="HELICASE_CTER"/>
    <property type="match status" value="1"/>
</dbReference>
<dbReference type="Pfam" id="PF26350">
    <property type="entry name" value="DUF8090"/>
    <property type="match status" value="1"/>
</dbReference>
<dbReference type="SUPFAM" id="SSF52540">
    <property type="entry name" value="P-loop containing nucleoside triphosphate hydrolases"/>
    <property type="match status" value="1"/>
</dbReference>
<dbReference type="CDD" id="cd18799">
    <property type="entry name" value="SF2_C_EcoAI-like"/>
    <property type="match status" value="1"/>
</dbReference>
<dbReference type="Gene3D" id="3.40.50.300">
    <property type="entry name" value="P-loop containing nucleotide triphosphate hydrolases"/>
    <property type="match status" value="2"/>
</dbReference>
<dbReference type="Pfam" id="PF11907">
    <property type="entry name" value="DUF3427"/>
    <property type="match status" value="1"/>
</dbReference>
<reference evidence="4" key="1">
    <citation type="submission" date="2016-06" db="EMBL/GenBank/DDBJ databases">
        <title>Four novel species of enterococci isolated from chicken manure.</title>
        <authorList>
            <person name="Van Tyne D."/>
        </authorList>
    </citation>
    <scope>NUCLEOTIDE SEQUENCE [LARGE SCALE GENOMIC DNA]</scope>
    <source>
        <strain evidence="4">JM9A</strain>
    </source>
</reference>
<evidence type="ECO:0000259" key="1">
    <source>
        <dbReference type="PROSITE" id="PS51192"/>
    </source>
</evidence>
<dbReference type="EMBL" id="MAEI02000001">
    <property type="protein sequence ID" value="MEO1780785.1"/>
    <property type="molecule type" value="Genomic_DNA"/>
</dbReference>
<accession>A0ABV0EYA5</accession>
<dbReference type="RefSeq" id="WP_161869579.1">
    <property type="nucleotide sequence ID" value="NZ_MAEI02000001.1"/>
</dbReference>
<dbReference type="CDD" id="cd09204">
    <property type="entry name" value="PLDc_N_DEXD_b2"/>
    <property type="match status" value="1"/>
</dbReference>
<dbReference type="Proteomes" id="UP001429357">
    <property type="component" value="Unassembled WGS sequence"/>
</dbReference>
<dbReference type="InterPro" id="IPR025202">
    <property type="entry name" value="PLD-like_dom"/>
</dbReference>
<dbReference type="SUPFAM" id="SSF56024">
    <property type="entry name" value="Phospholipase D/nuclease"/>
    <property type="match status" value="1"/>
</dbReference>
<comment type="caution">
    <text evidence="3">The sequence shown here is derived from an EMBL/GenBank/DDBJ whole genome shotgun (WGS) entry which is preliminary data.</text>
</comment>
<dbReference type="Gene3D" id="3.30.870.10">
    <property type="entry name" value="Endonuclease Chain A"/>
    <property type="match status" value="1"/>
</dbReference>
<sequence>MANSELLKKALFKGFIDKNSEGSNLDPKFIVNQPDKKDFFLNVLQEEISHCQTFTFSVAFVTQDGLNSLKAQLSDLADQGIGGRLLTSTYLGFNDPYVFESLLKIPNLEVRISQKNGFHSKGYLFDHGEYQSFVIGSSNLTMNALKLNYEWNILLTSKDHGEVLSDIQNHLETEWQQALPLTRQWIETYQETYIPTVEKAKVDVDLLMEPQPPVAESYIVPNKMQKIALKNLAELRETGARKGLVISATGTGKTYLAGFDVAQVRPKHLLFIVHREQILNKAKESFQKILGGPASDYGILSGTSKDTDAKYLFATIQSISRDRHLQAFARDAFDYILIDEVHKAGAASYLKVIDYFEPDFLLGMTATPERTDNFNIFELFDYNVAYEIRLQEALEEDLLCPFHYFGVTDFEKDGEVITETTDLQYLVNSERVDFLLEKIDYYGCSRNDPKALVFCSRKEEAKELCQLFQARGIPAEYLTGDHSVEHREAVVSQLENGDIHYIFTVDIFNEGIDIPRINQVIMLRNTESSIIFIQQLGRGLRKDPSKDFVTVIDFIGNYQNNYMIPMALSGDISRNKNNLRKDTFDTTYITGLSSVNFEAVAKERIYKSIDAAKMDDMRTLQDIFKNLKNRLNRVPYLQDYLTSGVVDPSIIATKNTSYYDFLVKLKENEGNISPEANKQLMFISRELLPGTRRHELFLLQTLLTKSQVSLAEFRQLAKNHGLLSDDETLSSVLRTLDLTFFTGGIKKSYEGAELVALQQDSQTGSVERIHRSPGFERALQNKYYVFLLNDLLATALMKADDYVREQPLSLYKKYRRRDVLRLLNWQEQMVDQNIGGYTYKNGKFVIFMRVHKGENFTGAQMAYEDAILDPQHILYYTKSPRSITSPESKILLRAAGEDEPIAGGDADERNQEWQFYMFAQKNNDEGTDFYYLGQVTPISGTIQPHMKPTQDGTKRSVVSAEFLLADTLDSKFFAYLVGE</sequence>
<proteinExistence type="predicted"/>
<protein>
    <recommendedName>
        <fullName evidence="5">Helicase</fullName>
    </recommendedName>
</protein>